<reference evidence="4" key="2">
    <citation type="submission" date="2020-08" db="EMBL/GenBank/DDBJ databases">
        <authorList>
            <person name="Kikuchi T."/>
        </authorList>
    </citation>
    <scope>NUCLEOTIDE SEQUENCE</scope>
    <source>
        <strain evidence="3">Ka4C1</strain>
    </source>
</reference>
<dbReference type="AlphaFoldDB" id="A0A1I7S5X6"/>
<sequence length="454" mass="51814">MFTKTCTACWCSYRDVKLVPDSSSFPISFLVIERRLIGSSAEPFIDIRSRIRGLSEYNSNMHKPKSRETEETTQDQDEVTPQRKTEARRKATAMANKKQAVGRKKRTKNSGGSQMLPVTQDEDLETTLVTNETEDEEVPLEELLKRELAMGAPVKKVVFTFEYENGQYTGIKLNEKMMVVDVDQRPNVSPFWDQLKLGDVVVQINTFPVTTVDEFNQFLQKLPSPMTLHVNRMVTSKNVSKNRQKRLRIDKRTGDRYFTAYIRSINSSRMGITVKSHNGMVAVLRVEDWSPGYGCLEIGDLILDVDGIPVNNVDQTKKLLSTALTTKSFVSCVCCRPMTAKTLVTIKDILGPNAVAPEDPEMKIDAALIGRMEAMRIRARKAKAQRKKGVYRRNPNNNKNEHAVFDPVRNRMVEIWSDVENFSDLQKVPPDHLLTGTERMKRKFKLLFTHFTNK</sequence>
<evidence type="ECO:0000313" key="4">
    <source>
        <dbReference type="EMBL" id="CAG9082566.1"/>
    </source>
</evidence>
<organism evidence="5 7">
    <name type="scientific">Bursaphelenchus xylophilus</name>
    <name type="common">Pinewood nematode worm</name>
    <name type="synonym">Aphelenchoides xylophilus</name>
    <dbReference type="NCBI Taxonomy" id="6326"/>
    <lineage>
        <taxon>Eukaryota</taxon>
        <taxon>Metazoa</taxon>
        <taxon>Ecdysozoa</taxon>
        <taxon>Nematoda</taxon>
        <taxon>Chromadorea</taxon>
        <taxon>Rhabditida</taxon>
        <taxon>Tylenchina</taxon>
        <taxon>Tylenchomorpha</taxon>
        <taxon>Aphelenchoidea</taxon>
        <taxon>Aphelenchoididae</taxon>
        <taxon>Bursaphelenchus</taxon>
    </lineage>
</organism>
<protein>
    <submittedName>
        <fullName evidence="3">(pine wood nematode) hypothetical protein</fullName>
    </submittedName>
    <submittedName>
        <fullName evidence="7">PDZ domain-containing protein</fullName>
    </submittedName>
</protein>
<evidence type="ECO:0000313" key="6">
    <source>
        <dbReference type="Proteomes" id="UP000659654"/>
    </source>
</evidence>
<proteinExistence type="predicted"/>
<dbReference type="PROSITE" id="PS50106">
    <property type="entry name" value="PDZ"/>
    <property type="match status" value="1"/>
</dbReference>
<name>A0A1I7S5X6_BURXY</name>
<evidence type="ECO:0000313" key="5">
    <source>
        <dbReference type="Proteomes" id="UP000095284"/>
    </source>
</evidence>
<accession>A0A1I7S5X6</accession>
<keyword evidence="6" id="KW-1185">Reference proteome</keyword>
<reference evidence="7" key="1">
    <citation type="submission" date="2016-11" db="UniProtKB">
        <authorList>
            <consortium name="WormBaseParasite"/>
        </authorList>
    </citation>
    <scope>IDENTIFICATION</scope>
</reference>
<dbReference type="Gene3D" id="2.30.42.10">
    <property type="match status" value="1"/>
</dbReference>
<dbReference type="WBParaSite" id="BXY_0841200.1">
    <property type="protein sequence ID" value="BXY_0841200.1"/>
    <property type="gene ID" value="BXY_0841200"/>
</dbReference>
<dbReference type="Proteomes" id="UP000095284">
    <property type="component" value="Unplaced"/>
</dbReference>
<evidence type="ECO:0000256" key="1">
    <source>
        <dbReference type="SAM" id="MobiDB-lite"/>
    </source>
</evidence>
<dbReference type="EMBL" id="CAJFDI010000001">
    <property type="protein sequence ID" value="CAD5208705.1"/>
    <property type="molecule type" value="Genomic_DNA"/>
</dbReference>
<evidence type="ECO:0000313" key="7">
    <source>
        <dbReference type="WBParaSite" id="BXY_0841200.1"/>
    </source>
</evidence>
<dbReference type="EMBL" id="CAJFCV020000001">
    <property type="protein sequence ID" value="CAG9082566.1"/>
    <property type="molecule type" value="Genomic_DNA"/>
</dbReference>
<feature type="compositionally biased region" description="Basic and acidic residues" evidence="1">
    <location>
        <begin position="80"/>
        <end position="89"/>
    </location>
</feature>
<dbReference type="OrthoDB" id="5833969at2759"/>
<dbReference type="Proteomes" id="UP000582659">
    <property type="component" value="Unassembled WGS sequence"/>
</dbReference>
<dbReference type="PANTHER" id="PTHR31327">
    <property type="entry name" value="SPERM MEIOSIS PDZ DOMAIN CONTAINING PROTEINS-RELATED"/>
    <property type="match status" value="1"/>
</dbReference>
<dbReference type="SUPFAM" id="SSF50156">
    <property type="entry name" value="PDZ domain-like"/>
    <property type="match status" value="2"/>
</dbReference>
<evidence type="ECO:0000313" key="3">
    <source>
        <dbReference type="EMBL" id="CAD5208705.1"/>
    </source>
</evidence>
<feature type="region of interest" description="Disordered" evidence="1">
    <location>
        <begin position="58"/>
        <end position="136"/>
    </location>
</feature>
<dbReference type="Proteomes" id="UP000659654">
    <property type="component" value="Unassembled WGS sequence"/>
</dbReference>
<gene>
    <name evidence="3" type="ORF">BXYJ_LOCUS941</name>
</gene>
<evidence type="ECO:0000259" key="2">
    <source>
        <dbReference type="PROSITE" id="PS50106"/>
    </source>
</evidence>
<dbReference type="InterPro" id="IPR036034">
    <property type="entry name" value="PDZ_sf"/>
</dbReference>
<feature type="domain" description="PDZ" evidence="2">
    <location>
        <begin position="259"/>
        <end position="313"/>
    </location>
</feature>
<dbReference type="InterPro" id="IPR001478">
    <property type="entry name" value="PDZ"/>
</dbReference>
<dbReference type="eggNOG" id="KOG3528">
    <property type="taxonomic scope" value="Eukaryota"/>
</dbReference>
<dbReference type="InterPro" id="IPR040264">
    <property type="entry name" value="T15H9.4-like"/>
</dbReference>